<evidence type="ECO:0000313" key="3">
    <source>
        <dbReference type="EMBL" id="RJQ85233.1"/>
    </source>
</evidence>
<keyword evidence="2" id="KW-0812">Transmembrane</keyword>
<sequence>MNEPWGISGPEFLLYFGLALAALLVLRIAGPPLLSRRRPLGASADDGSPPQDVYELAYLAGGADRAVDTAIATLLESHRLRVNSSGRITSAGKTPKAPRLERSVHLAAKGAGATTAQVRKSTHVAPALRAIESNLKRRGLLSTGDGAGGLRKGIAVAYAAVLVIGIVRLVNGAELHRPVGGLIGLLLLALVLTIITFATRNGGKRRRPTKAGYAMVARARAEAKSIEEGDDAVVASSGRTFQYASAAGIVALAGIAFYPDDELSTALLSAPISSGWSSGASGGGSSSSGGSSCGGGSSCSSGSSCGGGGSSCGGGGGCGG</sequence>
<dbReference type="NCBIfam" id="TIGR04222">
    <property type="entry name" value="near_uncomplex"/>
    <property type="match status" value="1"/>
</dbReference>
<comment type="caution">
    <text evidence="3">The sequence shown here is derived from an EMBL/GenBank/DDBJ whole genome shotgun (WGS) entry which is preliminary data.</text>
</comment>
<keyword evidence="2" id="KW-0472">Membrane</keyword>
<protein>
    <submittedName>
        <fullName evidence="3">TIGR04222 domain-containing membrane protein</fullName>
    </submittedName>
</protein>
<dbReference type="InterPro" id="IPR026467">
    <property type="entry name" value="Ser/Gly_Cys_C_dom"/>
</dbReference>
<dbReference type="RefSeq" id="WP_120023894.1">
    <property type="nucleotide sequence ID" value="NZ_QZFV01000080.1"/>
</dbReference>
<feature type="transmembrane region" description="Helical" evidence="2">
    <location>
        <begin position="155"/>
        <end position="173"/>
    </location>
</feature>
<accession>A0A419I4D0</accession>
<proteinExistence type="predicted"/>
<reference evidence="3 4" key="1">
    <citation type="submission" date="2018-09" db="EMBL/GenBank/DDBJ databases">
        <title>YIM PH 21725 draft genome.</title>
        <authorList>
            <person name="Miao C."/>
        </authorList>
    </citation>
    <scope>NUCLEOTIDE SEQUENCE [LARGE SCALE GENOMIC DNA]</scope>
    <source>
        <strain evidence="4">YIM PH21725</strain>
    </source>
</reference>
<feature type="transmembrane region" description="Helical" evidence="2">
    <location>
        <begin position="179"/>
        <end position="198"/>
    </location>
</feature>
<feature type="compositionally biased region" description="Gly residues" evidence="1">
    <location>
        <begin position="304"/>
        <end position="320"/>
    </location>
</feature>
<dbReference type="Proteomes" id="UP000285112">
    <property type="component" value="Unassembled WGS sequence"/>
</dbReference>
<dbReference type="EMBL" id="QZFV01000080">
    <property type="protein sequence ID" value="RJQ85233.1"/>
    <property type="molecule type" value="Genomic_DNA"/>
</dbReference>
<feature type="region of interest" description="Disordered" evidence="1">
    <location>
        <begin position="296"/>
        <end position="320"/>
    </location>
</feature>
<name>A0A419I4D0_9PSEU</name>
<keyword evidence="4" id="KW-1185">Reference proteome</keyword>
<gene>
    <name evidence="3" type="ORF">D5S19_14645</name>
</gene>
<dbReference type="OrthoDB" id="3620552at2"/>
<keyword evidence="2" id="KW-1133">Transmembrane helix</keyword>
<evidence type="ECO:0000256" key="1">
    <source>
        <dbReference type="SAM" id="MobiDB-lite"/>
    </source>
</evidence>
<feature type="transmembrane region" description="Helical" evidence="2">
    <location>
        <begin position="12"/>
        <end position="30"/>
    </location>
</feature>
<dbReference type="AlphaFoldDB" id="A0A419I4D0"/>
<evidence type="ECO:0000256" key="2">
    <source>
        <dbReference type="SAM" id="Phobius"/>
    </source>
</evidence>
<evidence type="ECO:0000313" key="4">
    <source>
        <dbReference type="Proteomes" id="UP000285112"/>
    </source>
</evidence>
<organism evidence="3 4">
    <name type="scientific">Amycolatopsis panacis</name>
    <dbReference type="NCBI Taxonomy" id="2340917"/>
    <lineage>
        <taxon>Bacteria</taxon>
        <taxon>Bacillati</taxon>
        <taxon>Actinomycetota</taxon>
        <taxon>Actinomycetes</taxon>
        <taxon>Pseudonocardiales</taxon>
        <taxon>Pseudonocardiaceae</taxon>
        <taxon>Amycolatopsis</taxon>
    </lineage>
</organism>